<accession>A0ACB7J258</accession>
<dbReference type="EMBL" id="WQMT02000003">
    <property type="protein sequence ID" value="KAG9224639.1"/>
    <property type="molecule type" value="Genomic_DNA"/>
</dbReference>
<evidence type="ECO:0000313" key="2">
    <source>
        <dbReference type="Proteomes" id="UP000824881"/>
    </source>
</evidence>
<dbReference type="Proteomes" id="UP000824881">
    <property type="component" value="Unassembled WGS sequence"/>
</dbReference>
<name>A0ACB7J258_PLECO</name>
<organism evidence="1 2">
    <name type="scientific">Pleurotus cornucopiae</name>
    <name type="common">Cornucopia mushroom</name>
    <dbReference type="NCBI Taxonomy" id="5321"/>
    <lineage>
        <taxon>Eukaryota</taxon>
        <taxon>Fungi</taxon>
        <taxon>Dikarya</taxon>
        <taxon>Basidiomycota</taxon>
        <taxon>Agaricomycotina</taxon>
        <taxon>Agaricomycetes</taxon>
        <taxon>Agaricomycetidae</taxon>
        <taxon>Agaricales</taxon>
        <taxon>Pleurotineae</taxon>
        <taxon>Pleurotaceae</taxon>
        <taxon>Pleurotus</taxon>
    </lineage>
</organism>
<evidence type="ECO:0000313" key="1">
    <source>
        <dbReference type="EMBL" id="KAG9224639.1"/>
    </source>
</evidence>
<keyword evidence="2" id="KW-1185">Reference proteome</keyword>
<protein>
    <submittedName>
        <fullName evidence="1">Uncharacterized protein</fullName>
    </submittedName>
</protein>
<sequence>MAKARRAKRKSLAVSVEMDMEELSSSSSGQINASAMRTSADGRRVYRHNVAVPTPSPSKRQRTHSVTGDIDVGDPPSDELGPLGDERLWIPVEATSITSKHPAKRYTSSDEPLKEWQRSACQEYLMEFVRLEGPGAITTSKCGACDLDIKDGLPYRCKDCFSGLLLCEGCLLRAHYEHPLHVIEKWDGRCFKRSTLRDAGLIIQLGHTPGEACACYNTVNEFVVLHVNGIHVLTVRFCACDEVHGHGSPRQQLLRRRWFPATFEQPQTSATFRLLEHFHMQTLQGKVTIYDYYSALQKLTDNTGLERIPIRYKEFVRMKREYAHLKSLKRAGRGHDTTGVAGTKNGELTVRCPACPSPGINLPKDWQFAPEEKRFLYTLFIALDACFRLKRRMVSSVEKDPGLGIDWGYFVEAEPFRRYLLSVTDQKEMSTCSGLAALDYANTKFSRGYAATGVCLGVCARHEFIQPNGAADLQVGERYANMDYAFASLMRHHKPEVGIVVSYDIACQWSKSILERLKMLPSLVRLNLIAQLIRFAVPKLHIHSHTRHCQENYSLNYLPGVGRTDGEGIERPWANIGATATSTRVMGPGSRIETLNDHWSHWNWQKTLGLGVLLLKRLKSAIAERGVQQASFEIFASQQGSRVEMWKKMVKEFEADGSKPNPYEVPKTGLTENDVRLQFAREESTAETDGGVMPHKVTRSGFISEGLDIEEQQQRARSTIQEKKTGTTVQQADIIDIRTRLTRSITHFRMLQAVYLPIALTELSARVVPEGEEAEAVPVILPSSLSSEGRAQCDQRLLEVERRLREARCQSALDDLRNLLFVKSRLVSYKDRNVRHQAANTRARTLINRNESKIKLQALKYETSRSALKALAGGDEKGLKWPALRPEHIRCMEDPDTTKKKEVRNIRASENGRDDVVVIINKGKQGSEEEEGEDRAVVACEGYRTISWIWMDAVGSGSANGEEMDAVLRCEFAKSWARARRWAEEVELLREEMRRTIVTLRGRARLWEARAMDDRSQFGPDYVQGLSAYAFSQADLLSRLAQKYEHTWTGIGGNIDDAESDADLERDLQNQQHEERVEEAEEGL</sequence>
<comment type="caution">
    <text evidence="1">The sequence shown here is derived from an EMBL/GenBank/DDBJ whole genome shotgun (WGS) entry which is preliminary data.</text>
</comment>
<gene>
    <name evidence="1" type="ORF">CCMSSC00406_0002210</name>
</gene>
<reference evidence="1 2" key="1">
    <citation type="journal article" date="2021" name="Appl. Environ. Microbiol.">
        <title>Genetic linkage and physical mapping for an oyster mushroom Pleurotus cornucopiae and QTL analysis for the trait cap color.</title>
        <authorList>
            <person name="Zhang Y."/>
            <person name="Gao W."/>
            <person name="Sonnenberg A."/>
            <person name="Chen Q."/>
            <person name="Zhang J."/>
            <person name="Huang C."/>
        </authorList>
    </citation>
    <scope>NUCLEOTIDE SEQUENCE [LARGE SCALE GENOMIC DNA]</scope>
    <source>
        <strain evidence="1">CCMSSC00406</strain>
    </source>
</reference>
<proteinExistence type="predicted"/>